<sequence>MLRSLIFFIFREMVLTKRKKNTIFTNERSVLWVCAEHYRIERPTACWVWGPPDRLCRLAGNHSVGSWFPAGSFRFYRRASEVKMRNGKILNGSK</sequence>
<gene>
    <name evidence="1" type="ORF">DWW57_07625</name>
</gene>
<dbReference type="Proteomes" id="UP000284243">
    <property type="component" value="Unassembled WGS sequence"/>
</dbReference>
<accession>A0A412TS97</accession>
<organism evidence="1 2">
    <name type="scientific">Odoribacter splanchnicus</name>
    <dbReference type="NCBI Taxonomy" id="28118"/>
    <lineage>
        <taxon>Bacteria</taxon>
        <taxon>Pseudomonadati</taxon>
        <taxon>Bacteroidota</taxon>
        <taxon>Bacteroidia</taxon>
        <taxon>Bacteroidales</taxon>
        <taxon>Odoribacteraceae</taxon>
        <taxon>Odoribacter</taxon>
    </lineage>
</organism>
<protein>
    <submittedName>
        <fullName evidence="1">Uncharacterized protein</fullName>
    </submittedName>
</protein>
<evidence type="ECO:0000313" key="2">
    <source>
        <dbReference type="Proteomes" id="UP000284243"/>
    </source>
</evidence>
<evidence type="ECO:0000313" key="1">
    <source>
        <dbReference type="EMBL" id="RGU56734.1"/>
    </source>
</evidence>
<dbReference type="EMBL" id="QRYC01000008">
    <property type="protein sequence ID" value="RGU56734.1"/>
    <property type="molecule type" value="Genomic_DNA"/>
</dbReference>
<reference evidence="1 2" key="1">
    <citation type="submission" date="2018-08" db="EMBL/GenBank/DDBJ databases">
        <title>A genome reference for cultivated species of the human gut microbiota.</title>
        <authorList>
            <person name="Zou Y."/>
            <person name="Xue W."/>
            <person name="Luo G."/>
        </authorList>
    </citation>
    <scope>NUCLEOTIDE SEQUENCE [LARGE SCALE GENOMIC DNA]</scope>
    <source>
        <strain evidence="1 2">AF16-14</strain>
    </source>
</reference>
<dbReference type="AlphaFoldDB" id="A0A412TS97"/>
<name>A0A412TS97_9BACT</name>
<comment type="caution">
    <text evidence="1">The sequence shown here is derived from an EMBL/GenBank/DDBJ whole genome shotgun (WGS) entry which is preliminary data.</text>
</comment>
<proteinExistence type="predicted"/>